<dbReference type="Proteomes" id="UP001515480">
    <property type="component" value="Unassembled WGS sequence"/>
</dbReference>
<organism evidence="2 3">
    <name type="scientific">Prymnesium parvum</name>
    <name type="common">Toxic golden alga</name>
    <dbReference type="NCBI Taxonomy" id="97485"/>
    <lineage>
        <taxon>Eukaryota</taxon>
        <taxon>Haptista</taxon>
        <taxon>Haptophyta</taxon>
        <taxon>Prymnesiophyceae</taxon>
        <taxon>Prymnesiales</taxon>
        <taxon>Prymnesiaceae</taxon>
        <taxon>Prymnesium</taxon>
    </lineage>
</organism>
<dbReference type="EMBL" id="JBGBPQ010000015">
    <property type="protein sequence ID" value="KAL1510771.1"/>
    <property type="molecule type" value="Genomic_DNA"/>
</dbReference>
<accession>A0AB34J2K1</accession>
<evidence type="ECO:0000313" key="2">
    <source>
        <dbReference type="EMBL" id="KAL1510771.1"/>
    </source>
</evidence>
<proteinExistence type="predicted"/>
<gene>
    <name evidence="2" type="ORF">AB1Y20_007057</name>
</gene>
<dbReference type="InterPro" id="IPR036691">
    <property type="entry name" value="Endo/exonu/phosph_ase_sf"/>
</dbReference>
<dbReference type="AlphaFoldDB" id="A0AB34J2K1"/>
<reference evidence="2 3" key="1">
    <citation type="journal article" date="2024" name="Science">
        <title>Giant polyketide synthase enzymes in the biosynthesis of giant marine polyether toxins.</title>
        <authorList>
            <person name="Fallon T.R."/>
            <person name="Shende V.V."/>
            <person name="Wierzbicki I.H."/>
            <person name="Pendleton A.L."/>
            <person name="Watervoot N.F."/>
            <person name="Auber R.P."/>
            <person name="Gonzalez D.J."/>
            <person name="Wisecaver J.H."/>
            <person name="Moore B.S."/>
        </authorList>
    </citation>
    <scope>NUCLEOTIDE SEQUENCE [LARGE SCALE GENOMIC DNA]</scope>
    <source>
        <strain evidence="2 3">12B1</strain>
    </source>
</reference>
<comment type="caution">
    <text evidence="2">The sequence shown here is derived from an EMBL/GenBank/DDBJ whole genome shotgun (WGS) entry which is preliminary data.</text>
</comment>
<protein>
    <recommendedName>
        <fullName evidence="4">Endonuclease/exonuclease/phosphatase domain-containing protein</fullName>
    </recommendedName>
</protein>
<name>A0AB34J2K1_PRYPA</name>
<evidence type="ECO:0008006" key="4">
    <source>
        <dbReference type="Google" id="ProtNLM"/>
    </source>
</evidence>
<feature type="region of interest" description="Disordered" evidence="1">
    <location>
        <begin position="1"/>
        <end position="105"/>
    </location>
</feature>
<evidence type="ECO:0000313" key="3">
    <source>
        <dbReference type="Proteomes" id="UP001515480"/>
    </source>
</evidence>
<sequence>MPSKPKKKKAQPDPRGYATTSLPKARQPEEPSLAAPVEEDLAVPSGAGLEAQTSVEPIAVSDAASMPATAMPSELQGAAPAPPPAPHPLRRDWKQWPTAPGSDDERHLSKRLLQCETTLGVVASVHLAKVDMKQGMQMRTARDIYSWIFDAHHVVMGDMNCVWSSMIGGAPLDFSHGKPKSKSSGETEAWVKPERHAMATRTGGTYLPEIATEKQPRWPGDRVSIDPPAFDLVVVSLPMQVTALLKQPGKAFQSAKLPRKLIETLDWPSDHTSVVAEVKVARSSAITMTVATWNVADPFYFSKFWPGASLGFERRAEAARILSIERHVQKLLDVADVVGLQEVPVQLVQQLVRNAMSHSKSFHAQWVAAPSTEDMEWKLAAGQRGDSSTVLPTTLPPVAHDMLFCRDSILKRSVISAKPETGS</sequence>
<dbReference type="Gene3D" id="3.60.10.10">
    <property type="entry name" value="Endonuclease/exonuclease/phosphatase"/>
    <property type="match status" value="1"/>
</dbReference>
<dbReference type="SUPFAM" id="SSF56219">
    <property type="entry name" value="DNase I-like"/>
    <property type="match status" value="2"/>
</dbReference>
<keyword evidence="3" id="KW-1185">Reference proteome</keyword>
<evidence type="ECO:0000256" key="1">
    <source>
        <dbReference type="SAM" id="MobiDB-lite"/>
    </source>
</evidence>